<dbReference type="SUPFAM" id="SSF51735">
    <property type="entry name" value="NAD(P)-binding Rossmann-fold domains"/>
    <property type="match status" value="1"/>
</dbReference>
<dbReference type="RefSeq" id="WP_252593970.1">
    <property type="nucleotide sequence ID" value="NZ_CP099489.1"/>
</dbReference>
<organism evidence="5 6">
    <name type="scientific">Ornithinimicrobium faecis</name>
    <dbReference type="NCBI Taxonomy" id="2934158"/>
    <lineage>
        <taxon>Bacteria</taxon>
        <taxon>Bacillati</taxon>
        <taxon>Actinomycetota</taxon>
        <taxon>Actinomycetes</taxon>
        <taxon>Micrococcales</taxon>
        <taxon>Ornithinimicrobiaceae</taxon>
        <taxon>Ornithinimicrobium</taxon>
    </lineage>
</organism>
<evidence type="ECO:0000259" key="4">
    <source>
        <dbReference type="Pfam" id="PF21761"/>
    </source>
</evidence>
<dbReference type="Pfam" id="PF21761">
    <property type="entry name" value="RedAm-like_C"/>
    <property type="match status" value="1"/>
</dbReference>
<evidence type="ECO:0000313" key="5">
    <source>
        <dbReference type="EMBL" id="USQ80595.1"/>
    </source>
</evidence>
<dbReference type="PIRSF" id="PIRSF000103">
    <property type="entry name" value="HIBADH"/>
    <property type="match status" value="1"/>
</dbReference>
<sequence length="293" mass="30805">MTTQHAPVSVLGLGSMGIALARALLRAGVPTTVWNRTSERARPLAGEGARVAPGLEAAVAASDLVIVCLRDHDAVREVLGGLDPSAYEGRVVVNLSSSTPGEGRASAAWAADQGITYLNGAIMVPTMLIGDPEALILYSGNQVAFDRAQDRLRPLAGLTTHLGSDPGQAALYDVAMLEIFFASMTSFLHATAMVTASGITAREFLPFAQQMAALGGTVMEGLAADVDVHQFDGTEDTLEMELAALDHIVHTSDEAGLDGTLARHMRDLVRRAVDAGHGADAFSRVVEMVRHQP</sequence>
<comment type="similarity">
    <text evidence="1">Belongs to the HIBADH-related family.</text>
</comment>
<accession>A0ABY4YVT9</accession>
<name>A0ABY4YVT9_9MICO</name>
<dbReference type="Gene3D" id="3.40.50.720">
    <property type="entry name" value="NAD(P)-binding Rossmann-like Domain"/>
    <property type="match status" value="1"/>
</dbReference>
<keyword evidence="2" id="KW-0560">Oxidoreductase</keyword>
<evidence type="ECO:0000259" key="3">
    <source>
        <dbReference type="Pfam" id="PF03446"/>
    </source>
</evidence>
<feature type="domain" description="NADPH-dependent reductive aminase-like C-terminal" evidence="4">
    <location>
        <begin position="165"/>
        <end position="290"/>
    </location>
</feature>
<evidence type="ECO:0000256" key="1">
    <source>
        <dbReference type="ARBA" id="ARBA00009080"/>
    </source>
</evidence>
<protein>
    <submittedName>
        <fullName evidence="5">NAD(P)-binding domain-containing protein</fullName>
    </submittedName>
</protein>
<dbReference type="InterPro" id="IPR036291">
    <property type="entry name" value="NAD(P)-bd_dom_sf"/>
</dbReference>
<dbReference type="Gene3D" id="1.10.1040.10">
    <property type="entry name" value="N-(1-d-carboxylethyl)-l-norvaline Dehydrogenase, domain 2"/>
    <property type="match status" value="1"/>
</dbReference>
<dbReference type="PANTHER" id="PTHR43580:SF2">
    <property type="entry name" value="CYTOKINE-LIKE NUCLEAR FACTOR N-PAC"/>
    <property type="match status" value="1"/>
</dbReference>
<dbReference type="InterPro" id="IPR006115">
    <property type="entry name" value="6PGDH_NADP-bd"/>
</dbReference>
<proteinExistence type="inferred from homology"/>
<dbReference type="InterPro" id="IPR015815">
    <property type="entry name" value="HIBADH-related"/>
</dbReference>
<keyword evidence="6" id="KW-1185">Reference proteome</keyword>
<dbReference type="InterPro" id="IPR051265">
    <property type="entry name" value="HIBADH-related_NP60_sf"/>
</dbReference>
<feature type="domain" description="6-phosphogluconate dehydrogenase NADP-binding" evidence="3">
    <location>
        <begin position="8"/>
        <end position="162"/>
    </location>
</feature>
<gene>
    <name evidence="5" type="ORF">NF556_02720</name>
</gene>
<dbReference type="InterPro" id="IPR013328">
    <property type="entry name" value="6PGD_dom2"/>
</dbReference>
<evidence type="ECO:0000313" key="6">
    <source>
        <dbReference type="Proteomes" id="UP001056455"/>
    </source>
</evidence>
<dbReference type="InterPro" id="IPR048666">
    <property type="entry name" value="RedAm-like_C"/>
</dbReference>
<reference evidence="5" key="1">
    <citation type="submission" date="2022-06" db="EMBL/GenBank/DDBJ databases">
        <title>Ornithinimicrobium HY1793.</title>
        <authorList>
            <person name="Huang Y."/>
        </authorList>
    </citation>
    <scope>NUCLEOTIDE SEQUENCE</scope>
    <source>
        <strain evidence="5">HY1793</strain>
    </source>
</reference>
<evidence type="ECO:0000256" key="2">
    <source>
        <dbReference type="ARBA" id="ARBA00023002"/>
    </source>
</evidence>
<dbReference type="PANTHER" id="PTHR43580">
    <property type="entry name" value="OXIDOREDUCTASE GLYR1-RELATED"/>
    <property type="match status" value="1"/>
</dbReference>
<dbReference type="EMBL" id="CP099489">
    <property type="protein sequence ID" value="USQ80595.1"/>
    <property type="molecule type" value="Genomic_DNA"/>
</dbReference>
<dbReference type="Proteomes" id="UP001056455">
    <property type="component" value="Chromosome"/>
</dbReference>
<dbReference type="Pfam" id="PF03446">
    <property type="entry name" value="NAD_binding_2"/>
    <property type="match status" value="1"/>
</dbReference>